<feature type="region of interest" description="Disordered" evidence="1">
    <location>
        <begin position="56"/>
        <end position="109"/>
    </location>
</feature>
<protein>
    <submittedName>
        <fullName evidence="2">Uncharacterized protein</fullName>
    </submittedName>
</protein>
<proteinExistence type="predicted"/>
<comment type="caution">
    <text evidence="2">The sequence shown here is derived from an EMBL/GenBank/DDBJ whole genome shotgun (WGS) entry which is preliminary data.</text>
</comment>
<accession>A0ABQ9I720</accession>
<reference evidence="2 3" key="1">
    <citation type="submission" date="2023-02" db="EMBL/GenBank/DDBJ databases">
        <title>LHISI_Scaffold_Assembly.</title>
        <authorList>
            <person name="Stuart O.P."/>
            <person name="Cleave R."/>
            <person name="Magrath M.J.L."/>
            <person name="Mikheyev A.S."/>
        </authorList>
    </citation>
    <scope>NUCLEOTIDE SEQUENCE [LARGE SCALE GENOMIC DNA]</scope>
    <source>
        <strain evidence="2">Daus_M_001</strain>
        <tissue evidence="2">Leg muscle</tissue>
    </source>
</reference>
<evidence type="ECO:0000256" key="1">
    <source>
        <dbReference type="SAM" id="MobiDB-lite"/>
    </source>
</evidence>
<name>A0ABQ9I720_9NEOP</name>
<dbReference type="Proteomes" id="UP001159363">
    <property type="component" value="Chromosome 2"/>
</dbReference>
<keyword evidence="3" id="KW-1185">Reference proteome</keyword>
<organism evidence="2 3">
    <name type="scientific">Dryococelus australis</name>
    <dbReference type="NCBI Taxonomy" id="614101"/>
    <lineage>
        <taxon>Eukaryota</taxon>
        <taxon>Metazoa</taxon>
        <taxon>Ecdysozoa</taxon>
        <taxon>Arthropoda</taxon>
        <taxon>Hexapoda</taxon>
        <taxon>Insecta</taxon>
        <taxon>Pterygota</taxon>
        <taxon>Neoptera</taxon>
        <taxon>Polyneoptera</taxon>
        <taxon>Phasmatodea</taxon>
        <taxon>Verophasmatodea</taxon>
        <taxon>Anareolatae</taxon>
        <taxon>Phasmatidae</taxon>
        <taxon>Eurycanthinae</taxon>
        <taxon>Dryococelus</taxon>
    </lineage>
</organism>
<evidence type="ECO:0000313" key="3">
    <source>
        <dbReference type="Proteomes" id="UP001159363"/>
    </source>
</evidence>
<dbReference type="EMBL" id="JARBHB010000002">
    <property type="protein sequence ID" value="KAJ8892161.1"/>
    <property type="molecule type" value="Genomic_DNA"/>
</dbReference>
<evidence type="ECO:0000313" key="2">
    <source>
        <dbReference type="EMBL" id="KAJ8892161.1"/>
    </source>
</evidence>
<gene>
    <name evidence="2" type="ORF">PR048_004741</name>
</gene>
<sequence length="437" mass="47380">MRRCSNALLAISQLDLRRPLSHGSAKFQMSRGYGAFADDPPPRRSLLTDALYDGEDAGRAADTRPGAGSGGGSISPSCRPDSLTHRRSAGARANEAGAPEWHRGIHVRRRGSGGEKLAVSLLTSHQGEPGSIPGRMMPLTGGFSRGSPVSPALSFWCCSILASNTLTGSQDLAVKSGPDLVTPRYTHTPYLRLEHRTPSCHPGPSFLEPSRMSEEIWAARNSEVLRAEEGDRGIEGRKKREIPEKTRRPPVSSSTIPTCENLVTRPGIEPGSPCWGASVLTVQPHGARTQCDGRNQGRVSRKITSLRANGLCQRALANYLKLADSGCEVNSAGRAGSVRKQNNRRFEMASMAKHLINTTSPSPRPTGNKTTVQRCVESKAQNELFTTTQSRLAFSEALWPTLQIGDLATPWSRHEAHCPLCPVKSRELVYTCVMDKC</sequence>